<dbReference type="EMBL" id="CAEZVB010000053">
    <property type="protein sequence ID" value="CAB4624423.1"/>
    <property type="molecule type" value="Genomic_DNA"/>
</dbReference>
<proteinExistence type="predicted"/>
<evidence type="ECO:0000313" key="2">
    <source>
        <dbReference type="EMBL" id="CAB4912914.1"/>
    </source>
</evidence>
<protein>
    <submittedName>
        <fullName evidence="2">Unannotated protein</fullName>
    </submittedName>
</protein>
<organism evidence="2">
    <name type="scientific">freshwater metagenome</name>
    <dbReference type="NCBI Taxonomy" id="449393"/>
    <lineage>
        <taxon>unclassified sequences</taxon>
        <taxon>metagenomes</taxon>
        <taxon>ecological metagenomes</taxon>
    </lineage>
</organism>
<accession>A0A6J7H034</accession>
<name>A0A6J7H034_9ZZZZ</name>
<dbReference type="AlphaFoldDB" id="A0A6J7H034"/>
<dbReference type="EMBL" id="CAFBMO010000058">
    <property type="protein sequence ID" value="CAB4912914.1"/>
    <property type="molecule type" value="Genomic_DNA"/>
</dbReference>
<sequence>MNVRKTLGVVAVAGLVAGSGLGVVTAANAADTTNYIINCAGKKVTKPSSIVITCADANVSINKIKWSSWDMNTAKGTGVLSWNTCLPKTCVAGATVKYPVTITMGGVASAPNLNVFSKVDVAFPKGGPAATETGSYTLDNKVA</sequence>
<evidence type="ECO:0000313" key="1">
    <source>
        <dbReference type="EMBL" id="CAB4624423.1"/>
    </source>
</evidence>
<reference evidence="2" key="1">
    <citation type="submission" date="2020-05" db="EMBL/GenBank/DDBJ databases">
        <authorList>
            <person name="Chiriac C."/>
            <person name="Salcher M."/>
            <person name="Ghai R."/>
            <person name="Kavagutti S V."/>
        </authorList>
    </citation>
    <scope>NUCLEOTIDE SEQUENCE</scope>
</reference>
<gene>
    <name evidence="1" type="ORF">UFOPK1908_01076</name>
    <name evidence="2" type="ORF">UFOPK3576_01246</name>
</gene>